<dbReference type="AlphaFoldDB" id="A0A815L592"/>
<dbReference type="Gene3D" id="1.20.1280.50">
    <property type="match status" value="1"/>
</dbReference>
<dbReference type="Proteomes" id="UP000663854">
    <property type="component" value="Unassembled WGS sequence"/>
</dbReference>
<evidence type="ECO:0000259" key="1">
    <source>
        <dbReference type="PROSITE" id="PS50181"/>
    </source>
</evidence>
<dbReference type="Proteomes" id="UP000663870">
    <property type="component" value="Unassembled WGS sequence"/>
</dbReference>
<dbReference type="PROSITE" id="PS50181">
    <property type="entry name" value="FBOX"/>
    <property type="match status" value="1"/>
</dbReference>
<keyword evidence="4" id="KW-1185">Reference proteome</keyword>
<dbReference type="Pfam" id="PF12937">
    <property type="entry name" value="F-box-like"/>
    <property type="match status" value="1"/>
</dbReference>
<accession>A0A815L592</accession>
<dbReference type="SUPFAM" id="SSF81383">
    <property type="entry name" value="F-box domain"/>
    <property type="match status" value="1"/>
</dbReference>
<reference evidence="3" key="1">
    <citation type="submission" date="2021-02" db="EMBL/GenBank/DDBJ databases">
        <authorList>
            <person name="Nowell W R."/>
        </authorList>
    </citation>
    <scope>NUCLEOTIDE SEQUENCE</scope>
</reference>
<gene>
    <name evidence="3" type="ORF">JXQ802_LOCUS34595</name>
    <name evidence="2" type="ORF">PYM288_LOCUS16333</name>
</gene>
<comment type="caution">
    <text evidence="3">The sequence shown here is derived from an EMBL/GenBank/DDBJ whole genome shotgun (WGS) entry which is preliminary data.</text>
</comment>
<protein>
    <recommendedName>
        <fullName evidence="1">F-box domain-containing protein</fullName>
    </recommendedName>
</protein>
<evidence type="ECO:0000313" key="4">
    <source>
        <dbReference type="Proteomes" id="UP000663870"/>
    </source>
</evidence>
<evidence type="ECO:0000313" key="3">
    <source>
        <dbReference type="EMBL" id="CAF1398773.1"/>
    </source>
</evidence>
<feature type="domain" description="F-box" evidence="1">
    <location>
        <begin position="106"/>
        <end position="146"/>
    </location>
</feature>
<dbReference type="EMBL" id="CAJNOH010000421">
    <property type="protein sequence ID" value="CAF1034784.1"/>
    <property type="molecule type" value="Genomic_DNA"/>
</dbReference>
<dbReference type="EMBL" id="CAJNOL010001655">
    <property type="protein sequence ID" value="CAF1398773.1"/>
    <property type="molecule type" value="Genomic_DNA"/>
</dbReference>
<name>A0A815L592_9BILA</name>
<dbReference type="InterPro" id="IPR036047">
    <property type="entry name" value="F-box-like_dom_sf"/>
</dbReference>
<proteinExistence type="predicted"/>
<evidence type="ECO:0000313" key="2">
    <source>
        <dbReference type="EMBL" id="CAF1034784.1"/>
    </source>
</evidence>
<sequence length="194" mass="22377">MQNWKIFPKLAKLDDDTLVFLAPLNPIAKLNLVNIDDIDPIVREILANPEKFVGSNGLKNMISLIFCANVSNNHSHCNDHCEQSYQQCVSQSEYSSSSHLLCVLPPELVIYNILPHLTYIDLYSLSQVNKTFKTLIDTNDQLWTDAIKNEMVDGPPPLDEKVFENEKLRFQCLYERRKKQPWKCVHHTTTYGLQ</sequence>
<dbReference type="InterPro" id="IPR001810">
    <property type="entry name" value="F-box_dom"/>
</dbReference>
<organism evidence="3 4">
    <name type="scientific">Rotaria sordida</name>
    <dbReference type="NCBI Taxonomy" id="392033"/>
    <lineage>
        <taxon>Eukaryota</taxon>
        <taxon>Metazoa</taxon>
        <taxon>Spiralia</taxon>
        <taxon>Gnathifera</taxon>
        <taxon>Rotifera</taxon>
        <taxon>Eurotatoria</taxon>
        <taxon>Bdelloidea</taxon>
        <taxon>Philodinida</taxon>
        <taxon>Philodinidae</taxon>
        <taxon>Rotaria</taxon>
    </lineage>
</organism>